<dbReference type="InterPro" id="IPR008948">
    <property type="entry name" value="L-Aspartase-like"/>
</dbReference>
<keyword evidence="4" id="KW-1185">Reference proteome</keyword>
<dbReference type="Gene3D" id="1.20.200.10">
    <property type="entry name" value="Fumarase/aspartase (Central domain)"/>
    <property type="match status" value="1"/>
</dbReference>
<evidence type="ECO:0000313" key="2">
    <source>
        <dbReference type="EMBL" id="CAB3707368.1"/>
    </source>
</evidence>
<dbReference type="Gene3D" id="1.10.275.10">
    <property type="entry name" value="Fumarase/aspartase (N-terminal domain)"/>
    <property type="match status" value="1"/>
</dbReference>
<dbReference type="AlphaFoldDB" id="A0A2N7WJD5"/>
<dbReference type="Pfam" id="PF00221">
    <property type="entry name" value="Lyase_aromatic"/>
    <property type="match status" value="1"/>
</dbReference>
<proteinExistence type="predicted"/>
<keyword evidence="2" id="KW-0456">Lyase</keyword>
<sequence>MPVIRSDRPLDWAQVAAVAAGEPLELSADARARIAAARVLVEQIVERGIRAYGVNTGVGALCDVIVSPSEQRTLSRNILMSHAVGVGVPLGVAETRAIMAAAVNNFAHGHSGIRLEVADQLVALLNADCLPEVPAFGSVGYLSHMAHVALVCIGEGHVRYRGERLKGRDALRMLGREPLVLEAKEGLSLINGTPCVTGLAALALARAARLLDWTDVVAAMSFENLRGQLAAFDEDSLALRISPGLNLVGERMRTALTDSGILAAVVGQRTQDPLSMRTIPHVHGAARDVLAGTADVVDRELASITDNPIVAGTPESPRVYSQAHAVGASIALAMDSLATAIAQVAAMAERRLDRLVNPLVSGLPAFLAEPGGTCSGFMIAQYTAASLVAQNRRLALPASLDGGITSGLQEDHLCHATPAALKALEIVDNAGRIVAIELLAAAQAYDLQATDAPPAPHTQTLWQRVRQVVPTYRDDRPLADDMSVAFRMIAGEAPPPLPSPGKMRPRTATSTGGAELVAGASVASMAAGGKFSAAANSASDTDCATNAAGSVAIASNPPVAAHVV</sequence>
<evidence type="ECO:0000313" key="3">
    <source>
        <dbReference type="EMBL" id="PMS29576.1"/>
    </source>
</evidence>
<dbReference type="SUPFAM" id="SSF48557">
    <property type="entry name" value="L-aspartase-like"/>
    <property type="match status" value="1"/>
</dbReference>
<evidence type="ECO:0000256" key="1">
    <source>
        <dbReference type="SAM" id="MobiDB-lite"/>
    </source>
</evidence>
<accession>A0A2N7WJD5</accession>
<reference evidence="2 5" key="2">
    <citation type="submission" date="2020-04" db="EMBL/GenBank/DDBJ databases">
        <authorList>
            <person name="De Canck E."/>
        </authorList>
    </citation>
    <scope>NUCLEOTIDE SEQUENCE [LARGE SCALE GENOMIC DNA]</scope>
    <source>
        <strain evidence="2 5">LMG 27174</strain>
    </source>
</reference>
<dbReference type="InterPro" id="IPR024083">
    <property type="entry name" value="Fumarase/histidase_N"/>
</dbReference>
<protein>
    <submittedName>
        <fullName evidence="2">Histidine ammonia-lyase</fullName>
        <ecNumber evidence="2">4.3.1.3</ecNumber>
    </submittedName>
</protein>
<dbReference type="Proteomes" id="UP000235659">
    <property type="component" value="Unassembled WGS sequence"/>
</dbReference>
<dbReference type="OrthoDB" id="9806955at2"/>
<name>A0A2N7WJD5_9BURK</name>
<dbReference type="InterPro" id="IPR001106">
    <property type="entry name" value="Aromatic_Lyase"/>
</dbReference>
<organism evidence="2 5">
    <name type="scientific">Paraburkholderia rhynchosiae</name>
    <dbReference type="NCBI Taxonomy" id="487049"/>
    <lineage>
        <taxon>Bacteria</taxon>
        <taxon>Pseudomonadati</taxon>
        <taxon>Pseudomonadota</taxon>
        <taxon>Betaproteobacteria</taxon>
        <taxon>Burkholderiales</taxon>
        <taxon>Burkholderiaceae</taxon>
        <taxon>Paraburkholderia</taxon>
    </lineage>
</organism>
<reference evidence="3 4" key="1">
    <citation type="submission" date="2018-01" db="EMBL/GenBank/DDBJ databases">
        <title>Whole genome analyses suggest that Burkholderia sensu lato contains two further novel genera in the rhizoxinica-symbiotica group Mycetohabitans gen. nov., and Trinickia gen. nov.: implications for the evolution of diazotrophy and nodulation in the Burkholderiaceae.</title>
        <authorList>
            <person name="Estrada-de los Santos P."/>
            <person name="Palmer M."/>
            <person name="Chavez-Ramirez B."/>
            <person name="Beukes C."/>
            <person name="Steenkamp E.T."/>
            <person name="Hirsch A.M."/>
            <person name="Manyaka P."/>
            <person name="Maluk M."/>
            <person name="Lafos M."/>
            <person name="Crook M."/>
            <person name="Gross E."/>
            <person name="Simon M.F."/>
            <person name="Bueno dos Reis Junior F."/>
            <person name="Poole P.S."/>
            <person name="Venter S.N."/>
            <person name="James E.K."/>
        </authorList>
    </citation>
    <scope>NUCLEOTIDE SEQUENCE [LARGE SCALE GENOMIC DNA]</scope>
    <source>
        <strain evidence="3 4">WSM 3937</strain>
    </source>
</reference>
<dbReference type="GO" id="GO:0004397">
    <property type="term" value="F:histidine ammonia-lyase activity"/>
    <property type="evidence" value="ECO:0007669"/>
    <property type="project" value="UniProtKB-EC"/>
</dbReference>
<dbReference type="CDD" id="cd00332">
    <property type="entry name" value="PAL-HAL"/>
    <property type="match status" value="1"/>
</dbReference>
<dbReference type="Proteomes" id="UP000494205">
    <property type="component" value="Unassembled WGS sequence"/>
</dbReference>
<dbReference type="EMBL" id="CADIJZ010000014">
    <property type="protein sequence ID" value="CAB3707368.1"/>
    <property type="molecule type" value="Genomic_DNA"/>
</dbReference>
<dbReference type="EMBL" id="PNXY01000012">
    <property type="protein sequence ID" value="PMS29576.1"/>
    <property type="molecule type" value="Genomic_DNA"/>
</dbReference>
<evidence type="ECO:0000313" key="5">
    <source>
        <dbReference type="Proteomes" id="UP000494205"/>
    </source>
</evidence>
<dbReference type="RefSeq" id="WP_102633580.1">
    <property type="nucleotide sequence ID" value="NZ_CADIJZ010000014.1"/>
</dbReference>
<gene>
    <name evidence="2" type="primary">hutH_1</name>
    <name evidence="3" type="ORF">C0Z16_18600</name>
    <name evidence="2" type="ORF">LMG27174_04028</name>
</gene>
<dbReference type="EC" id="4.3.1.3" evidence="2"/>
<dbReference type="PANTHER" id="PTHR10362">
    <property type="entry name" value="HISTIDINE AMMONIA-LYASE"/>
    <property type="match status" value="1"/>
</dbReference>
<feature type="region of interest" description="Disordered" evidence="1">
    <location>
        <begin position="491"/>
        <end position="511"/>
    </location>
</feature>
<evidence type="ECO:0000313" key="4">
    <source>
        <dbReference type="Proteomes" id="UP000235659"/>
    </source>
</evidence>